<comment type="subunit">
    <text evidence="4">Homodimer.</text>
</comment>
<evidence type="ECO:0000313" key="9">
    <source>
        <dbReference type="EMBL" id="SMC02838.1"/>
    </source>
</evidence>
<name>A0A1W1W955_SULTA</name>
<dbReference type="EMBL" id="FWWY01000001">
    <property type="protein sequence ID" value="SMC02838.1"/>
    <property type="molecule type" value="Genomic_DNA"/>
</dbReference>
<dbReference type="GO" id="GO:0003723">
    <property type="term" value="F:RNA binding"/>
    <property type="evidence" value="ECO:0007669"/>
    <property type="project" value="InterPro"/>
</dbReference>
<proteinExistence type="inferred from homology"/>
<dbReference type="HAMAP" id="MF_00171">
    <property type="entry name" value="TruA"/>
    <property type="match status" value="1"/>
</dbReference>
<evidence type="ECO:0000256" key="4">
    <source>
        <dbReference type="HAMAP-Rule" id="MF_00171"/>
    </source>
</evidence>
<dbReference type="PIRSF" id="PIRSF001430">
    <property type="entry name" value="tRNA_psdUrid_synth"/>
    <property type="match status" value="1"/>
</dbReference>
<feature type="domain" description="Pseudouridine synthase I TruA alpha/beta" evidence="8">
    <location>
        <begin position="7"/>
        <end position="102"/>
    </location>
</feature>
<evidence type="ECO:0000259" key="8">
    <source>
        <dbReference type="Pfam" id="PF01416"/>
    </source>
</evidence>
<protein>
    <recommendedName>
        <fullName evidence="4">tRNA pseudouridine synthase A</fullName>
        <ecNumber evidence="4">5.4.99.12</ecNumber>
    </recommendedName>
    <alternativeName>
        <fullName evidence="4">tRNA pseudouridine(38-40) synthase</fullName>
    </alternativeName>
    <alternativeName>
        <fullName evidence="4">tRNA pseudouridylate synthase I</fullName>
    </alternativeName>
    <alternativeName>
        <fullName evidence="4">tRNA-uridine isomerase I</fullName>
    </alternativeName>
</protein>
<dbReference type="InterPro" id="IPR020095">
    <property type="entry name" value="PsdUridine_synth_TruA_C"/>
</dbReference>
<dbReference type="Proteomes" id="UP000192660">
    <property type="component" value="Unassembled WGS sequence"/>
</dbReference>
<dbReference type="PANTHER" id="PTHR11142:SF0">
    <property type="entry name" value="TRNA PSEUDOURIDINE SYNTHASE-LIKE 1"/>
    <property type="match status" value="1"/>
</dbReference>
<comment type="similarity">
    <text evidence="1 4 7">Belongs to the tRNA pseudouridine synthase TruA family.</text>
</comment>
<dbReference type="STRING" id="28034.BFX07_05500"/>
<organism evidence="9 10">
    <name type="scientific">Sulfobacillus thermosulfidooxidans (strain DSM 9293 / VKM B-1269 / AT-1)</name>
    <dbReference type="NCBI Taxonomy" id="929705"/>
    <lineage>
        <taxon>Bacteria</taxon>
        <taxon>Bacillati</taxon>
        <taxon>Bacillota</taxon>
        <taxon>Clostridia</taxon>
        <taxon>Eubacteriales</taxon>
        <taxon>Clostridiales Family XVII. Incertae Sedis</taxon>
        <taxon>Sulfobacillus</taxon>
    </lineage>
</organism>
<dbReference type="SUPFAM" id="SSF55120">
    <property type="entry name" value="Pseudouridine synthase"/>
    <property type="match status" value="1"/>
</dbReference>
<dbReference type="EC" id="5.4.99.12" evidence="4"/>
<sequence length="247" mass="28149">MYLRLFIAYDGTDFAGFQKQPNRRTVQGELEHHLQHLLGPGTVYGASRTDAGVHARGQVVVWTGRVAVPVEKIVAVMNRRLPSDLVIRHVDWVPDTFRPTYDAQAKYYSYRIWRGSSVPWPGTARYVAIIERPLSWVTLNQAARLIVGQHDFWAFRSEGSSAQTTIRHVFLSKWTMEDEGNIWRYDIGADGFLYHMVRRLVGAMILCAERGDISLIQHGLEHPRSTKVGFVAPAKGLILERIDYDNT</sequence>
<comment type="catalytic activity">
    <reaction evidence="4 7">
        <text>uridine(38/39/40) in tRNA = pseudouridine(38/39/40) in tRNA</text>
        <dbReference type="Rhea" id="RHEA:22376"/>
        <dbReference type="Rhea" id="RHEA-COMP:10085"/>
        <dbReference type="Rhea" id="RHEA-COMP:10087"/>
        <dbReference type="ChEBI" id="CHEBI:65314"/>
        <dbReference type="ChEBI" id="CHEBI:65315"/>
        <dbReference type="EC" id="5.4.99.12"/>
    </reaction>
</comment>
<dbReference type="GO" id="GO:0160147">
    <property type="term" value="F:tRNA pseudouridine(38-40) synthase activity"/>
    <property type="evidence" value="ECO:0007669"/>
    <property type="project" value="UniProtKB-EC"/>
</dbReference>
<keyword evidence="2 4" id="KW-0819">tRNA processing</keyword>
<dbReference type="OrthoDB" id="9811823at2"/>
<dbReference type="CDD" id="cd02570">
    <property type="entry name" value="PseudoU_synth_EcTruA"/>
    <property type="match status" value="1"/>
</dbReference>
<feature type="domain" description="Pseudouridine synthase I TruA alpha/beta" evidence="8">
    <location>
        <begin position="142"/>
        <end position="245"/>
    </location>
</feature>
<feature type="binding site" evidence="4 6">
    <location>
        <position position="108"/>
    </location>
    <ligand>
        <name>substrate</name>
    </ligand>
</feature>
<evidence type="ECO:0000313" key="10">
    <source>
        <dbReference type="Proteomes" id="UP000192660"/>
    </source>
</evidence>
<dbReference type="GO" id="GO:0031119">
    <property type="term" value="P:tRNA pseudouridine synthesis"/>
    <property type="evidence" value="ECO:0007669"/>
    <property type="project" value="UniProtKB-UniRule"/>
</dbReference>
<evidence type="ECO:0000256" key="2">
    <source>
        <dbReference type="ARBA" id="ARBA00022694"/>
    </source>
</evidence>
<reference evidence="10" key="1">
    <citation type="submission" date="2017-04" db="EMBL/GenBank/DDBJ databases">
        <authorList>
            <person name="Varghese N."/>
            <person name="Submissions S."/>
        </authorList>
    </citation>
    <scope>NUCLEOTIDE SEQUENCE [LARGE SCALE GENOMIC DNA]</scope>
    <source>
        <strain evidence="10">DSM 9293</strain>
    </source>
</reference>
<dbReference type="InterPro" id="IPR001406">
    <property type="entry name" value="PsdUridine_synth_TruA"/>
</dbReference>
<keyword evidence="3 4" id="KW-0413">Isomerase</keyword>
<evidence type="ECO:0000256" key="1">
    <source>
        <dbReference type="ARBA" id="ARBA00009375"/>
    </source>
</evidence>
<dbReference type="NCBIfam" id="TIGR00071">
    <property type="entry name" value="hisT_truA"/>
    <property type="match status" value="1"/>
</dbReference>
<dbReference type="InterPro" id="IPR020097">
    <property type="entry name" value="PsdUridine_synth_TruA_a/b_dom"/>
</dbReference>
<dbReference type="InterPro" id="IPR020103">
    <property type="entry name" value="PsdUridine_synth_cat_dom_sf"/>
</dbReference>
<evidence type="ECO:0000256" key="3">
    <source>
        <dbReference type="ARBA" id="ARBA00023235"/>
    </source>
</evidence>
<feature type="active site" description="Nucleophile" evidence="4 5">
    <location>
        <position position="50"/>
    </location>
</feature>
<dbReference type="InterPro" id="IPR020094">
    <property type="entry name" value="TruA/RsuA/RluB/E/F_N"/>
</dbReference>
<dbReference type="Gene3D" id="3.30.70.580">
    <property type="entry name" value="Pseudouridine synthase I, catalytic domain, N-terminal subdomain"/>
    <property type="match status" value="1"/>
</dbReference>
<dbReference type="Gene3D" id="3.30.70.660">
    <property type="entry name" value="Pseudouridine synthase I, catalytic domain, C-terminal subdomain"/>
    <property type="match status" value="1"/>
</dbReference>
<dbReference type="PANTHER" id="PTHR11142">
    <property type="entry name" value="PSEUDOURIDYLATE SYNTHASE"/>
    <property type="match status" value="1"/>
</dbReference>
<dbReference type="Pfam" id="PF01416">
    <property type="entry name" value="PseudoU_synth_1"/>
    <property type="match status" value="2"/>
</dbReference>
<dbReference type="AlphaFoldDB" id="A0A1W1W955"/>
<dbReference type="RefSeq" id="WP_084660888.1">
    <property type="nucleotide sequence ID" value="NZ_FWWY01000001.1"/>
</dbReference>
<evidence type="ECO:0000256" key="5">
    <source>
        <dbReference type="PIRSR" id="PIRSR001430-1"/>
    </source>
</evidence>
<keyword evidence="10" id="KW-1185">Reference proteome</keyword>
<evidence type="ECO:0000256" key="6">
    <source>
        <dbReference type="PIRSR" id="PIRSR001430-2"/>
    </source>
</evidence>
<gene>
    <name evidence="4" type="primary">truA</name>
    <name evidence="9" type="ORF">SAMN00768000_0784</name>
</gene>
<accession>A0A1W1W955</accession>
<comment type="caution">
    <text evidence="4">Lacks conserved residue(s) required for the propagation of feature annotation.</text>
</comment>
<evidence type="ECO:0000256" key="7">
    <source>
        <dbReference type="RuleBase" id="RU003792"/>
    </source>
</evidence>
<comment type="function">
    <text evidence="4">Formation of pseudouridine at positions 38, 39 and 40 in the anticodon stem and loop of transfer RNAs.</text>
</comment>